<organism evidence="3 4">
    <name type="scientific">Verminephrobacter aporrectodeae subsp. tuberculatae</name>
    <dbReference type="NCBI Taxonomy" id="1110392"/>
    <lineage>
        <taxon>Bacteria</taxon>
        <taxon>Pseudomonadati</taxon>
        <taxon>Pseudomonadota</taxon>
        <taxon>Betaproteobacteria</taxon>
        <taxon>Burkholderiales</taxon>
        <taxon>Comamonadaceae</taxon>
        <taxon>Verminephrobacter</taxon>
    </lineage>
</organism>
<dbReference type="SMART" id="SM00458">
    <property type="entry name" value="RICIN"/>
    <property type="match status" value="2"/>
</dbReference>
<feature type="signal peptide" evidence="1">
    <location>
        <begin position="1"/>
        <end position="28"/>
    </location>
</feature>
<dbReference type="SUPFAM" id="SSF50370">
    <property type="entry name" value="Ricin B-like lectins"/>
    <property type="match status" value="3"/>
</dbReference>
<comment type="caution">
    <text evidence="3">The sequence shown here is derived from an EMBL/GenBank/DDBJ whole genome shotgun (WGS) entry which is preliminary data.</text>
</comment>
<evidence type="ECO:0000313" key="4">
    <source>
        <dbReference type="Proteomes" id="UP001208935"/>
    </source>
</evidence>
<reference evidence="4" key="1">
    <citation type="submission" date="2023-07" db="EMBL/GenBank/DDBJ databases">
        <title>Verminephrobacter genomes.</title>
        <authorList>
            <person name="Lund M.B."/>
        </authorList>
    </citation>
    <scope>NUCLEOTIDE SEQUENCE [LARGE SCALE GENOMIC DNA]</scope>
    <source>
        <strain evidence="4">AtM5-05</strain>
    </source>
</reference>
<keyword evidence="1" id="KW-0732">Signal</keyword>
<dbReference type="PROSITE" id="PS50231">
    <property type="entry name" value="RICIN_B_LECTIN"/>
    <property type="match status" value="3"/>
</dbReference>
<dbReference type="Gene3D" id="2.80.10.50">
    <property type="match status" value="2"/>
</dbReference>
<accession>A0ABT3KQ80</accession>
<dbReference type="InterPro" id="IPR035992">
    <property type="entry name" value="Ricin_B-like_lectins"/>
</dbReference>
<feature type="domain" description="Ricin B lectin" evidence="2">
    <location>
        <begin position="46"/>
        <end position="175"/>
    </location>
</feature>
<dbReference type="Pfam" id="PF00652">
    <property type="entry name" value="Ricin_B_lectin"/>
    <property type="match status" value="1"/>
</dbReference>
<evidence type="ECO:0000256" key="1">
    <source>
        <dbReference type="SAM" id="SignalP"/>
    </source>
</evidence>
<proteinExistence type="predicted"/>
<name>A0ABT3KQ80_9BURK</name>
<feature type="domain" description="Ricin B lectin" evidence="2">
    <location>
        <begin position="228"/>
        <end position="365"/>
    </location>
</feature>
<dbReference type="Proteomes" id="UP001208935">
    <property type="component" value="Unassembled WGS sequence"/>
</dbReference>
<dbReference type="RefSeq" id="WP_265281213.1">
    <property type="nucleotide sequence ID" value="NZ_QZCW01000001.1"/>
</dbReference>
<dbReference type="EMBL" id="QZCW01000001">
    <property type="protein sequence ID" value="MCW5320463.1"/>
    <property type="molecule type" value="Genomic_DNA"/>
</dbReference>
<keyword evidence="4" id="KW-1185">Reference proteome</keyword>
<dbReference type="Pfam" id="PF14200">
    <property type="entry name" value="RicinB_lectin_2"/>
    <property type="match status" value="1"/>
</dbReference>
<protein>
    <recommendedName>
        <fullName evidence="2">Ricin B lectin domain-containing protein</fullName>
    </recommendedName>
</protein>
<gene>
    <name evidence="3" type="ORF">D5039_04485</name>
</gene>
<evidence type="ECO:0000259" key="2">
    <source>
        <dbReference type="SMART" id="SM00458"/>
    </source>
</evidence>
<dbReference type="InterPro" id="IPR000772">
    <property type="entry name" value="Ricin_B_lectin"/>
</dbReference>
<evidence type="ECO:0000313" key="3">
    <source>
        <dbReference type="EMBL" id="MCW5320463.1"/>
    </source>
</evidence>
<feature type="chain" id="PRO_5046901166" description="Ricin B lectin domain-containing protein" evidence="1">
    <location>
        <begin position="29"/>
        <end position="487"/>
    </location>
</feature>
<sequence>MKPPFNIFGSRFASFIISGLLLSPAANAQNVLELRPARTNSAVMIYSKQLSSAQDERLCVDLGNSEFNGRLVSWSCDYSKPNQKWILEESGQIRSQVYPERCVVWGTEGDALRIGDCQATPDDRQKFFFLDNGRVTSSDRSRCFNISGNSTYSGAEILSYKCHSSLAKNETFSVLSSPDAYVTLNTRGFAATGEFLKNGDPVMTKSGPALAPPLEKLWFLKKLLNGSNAYFIHSAVNGKCLDANSRNVVITFPCKLDSDSYNQRWEVAKQSNGYYKIFNPYRNRCLARVAWGNVTVAACDNREGGQNWEINTPAFQALNVYLVSEKSGINSCIYPGFGKNMDWGKNMDLIMVDCPDQKSQRLISAVDILPDRTIFFRTTGFCLKAGTNLATQLKCVQDGSSNNQKWEIKTLSTAYPATAETPYNAIPIWRNVGILSSASGGSAALLSSSFTGGRLVIGNNTGSRTENLWRVLPVSGFGFCELKKWQP</sequence>